<evidence type="ECO:0000259" key="4">
    <source>
        <dbReference type="Pfam" id="PF25877"/>
    </source>
</evidence>
<dbReference type="PhylomeDB" id="T1J2A4"/>
<feature type="domain" description="SOWAHA-C winged helix-turn-helix" evidence="4">
    <location>
        <begin position="6"/>
        <end position="74"/>
    </location>
</feature>
<dbReference type="Pfam" id="PF25877">
    <property type="entry name" value="WHD_SOWAH"/>
    <property type="match status" value="1"/>
</dbReference>
<dbReference type="AlphaFoldDB" id="T1J2A4"/>
<dbReference type="OMA" id="HFKVFLM"/>
<reference evidence="6" key="1">
    <citation type="submission" date="2011-05" db="EMBL/GenBank/DDBJ databases">
        <authorList>
            <person name="Richards S.R."/>
            <person name="Qu J."/>
            <person name="Jiang H."/>
            <person name="Jhangiani S.N."/>
            <person name="Agravi P."/>
            <person name="Goodspeed R."/>
            <person name="Gross S."/>
            <person name="Mandapat C."/>
            <person name="Jackson L."/>
            <person name="Mathew T."/>
            <person name="Pu L."/>
            <person name="Thornton R."/>
            <person name="Saada N."/>
            <person name="Wilczek-Boney K.B."/>
            <person name="Lee S."/>
            <person name="Kovar C."/>
            <person name="Wu Y."/>
            <person name="Scherer S.E."/>
            <person name="Worley K.C."/>
            <person name="Muzny D.M."/>
            <person name="Gibbs R."/>
        </authorList>
    </citation>
    <scope>NUCLEOTIDE SEQUENCE</scope>
    <source>
        <strain evidence="6">Brora</strain>
    </source>
</reference>
<keyword evidence="1" id="KW-0677">Repeat</keyword>
<dbReference type="Proteomes" id="UP000014500">
    <property type="component" value="Unassembled WGS sequence"/>
</dbReference>
<reference evidence="5" key="2">
    <citation type="submission" date="2015-02" db="UniProtKB">
        <authorList>
            <consortium name="EnsemblMetazoa"/>
        </authorList>
    </citation>
    <scope>IDENTIFICATION</scope>
</reference>
<feature type="region of interest" description="Disordered" evidence="3">
    <location>
        <begin position="144"/>
        <end position="241"/>
    </location>
</feature>
<accession>T1J2A4</accession>
<dbReference type="EMBL" id="JH431796">
    <property type="status" value="NOT_ANNOTATED_CDS"/>
    <property type="molecule type" value="Genomic_DNA"/>
</dbReference>
<proteinExistence type="predicted"/>
<dbReference type="HOGENOM" id="CLU_099968_0_0_1"/>
<dbReference type="STRING" id="126957.T1J2A4"/>
<keyword evidence="6" id="KW-1185">Reference proteome</keyword>
<protein>
    <recommendedName>
        <fullName evidence="4">SOWAHA-C winged helix-turn-helix domain-containing protein</fullName>
    </recommendedName>
</protein>
<name>T1J2A4_STRMM</name>
<evidence type="ECO:0000313" key="5">
    <source>
        <dbReference type="EnsemblMetazoa" id="SMAR007686-PA"/>
    </source>
</evidence>
<evidence type="ECO:0000256" key="3">
    <source>
        <dbReference type="SAM" id="MobiDB-lite"/>
    </source>
</evidence>
<sequence>MAAPTELSLESVRVFILQRGGQVTNQEIAKYFRHFLKDPKKPELKELFKDYVKVIAVVKKVNDEKVIKLRNDYSYAPLEPLSPVSRFGSETTNSSTEYLDNDVFYDPQPIGLPETPYVTRITQSQSSPDILLTNLKQEASEKLMVQPPPGDGADSYGPTAPPRKKSYKENKKPRAPAPPDQEDDNNIAEQAPRLSVKEQASKLNKIASESQINLKPHQGVTPKKNDKIKDDDETTSVSSAVDPRSREFFLKCAQGDYHALTRLLRDDPHLVKHKGKIQG</sequence>
<keyword evidence="2" id="KW-0040">ANK repeat</keyword>
<evidence type="ECO:0000256" key="1">
    <source>
        <dbReference type="ARBA" id="ARBA00022737"/>
    </source>
</evidence>
<dbReference type="InterPro" id="IPR058889">
    <property type="entry name" value="WHD_SOWAHA-C"/>
</dbReference>
<evidence type="ECO:0000256" key="2">
    <source>
        <dbReference type="ARBA" id="ARBA00023043"/>
    </source>
</evidence>
<evidence type="ECO:0000313" key="6">
    <source>
        <dbReference type="Proteomes" id="UP000014500"/>
    </source>
</evidence>
<dbReference type="PANTHER" id="PTHR14491:SF7">
    <property type="entry name" value="SOSONDOWAH, ISOFORM G"/>
    <property type="match status" value="1"/>
</dbReference>
<dbReference type="EnsemblMetazoa" id="SMAR007686-RA">
    <property type="protein sequence ID" value="SMAR007686-PA"/>
    <property type="gene ID" value="SMAR007686"/>
</dbReference>
<dbReference type="PANTHER" id="PTHR14491">
    <property type="entry name" value="SOSONDOWAH, ISOFORM G"/>
    <property type="match status" value="1"/>
</dbReference>
<dbReference type="eggNOG" id="ENOG502QRSJ">
    <property type="taxonomic scope" value="Eukaryota"/>
</dbReference>
<organism evidence="5 6">
    <name type="scientific">Strigamia maritima</name>
    <name type="common">European centipede</name>
    <name type="synonym">Geophilus maritimus</name>
    <dbReference type="NCBI Taxonomy" id="126957"/>
    <lineage>
        <taxon>Eukaryota</taxon>
        <taxon>Metazoa</taxon>
        <taxon>Ecdysozoa</taxon>
        <taxon>Arthropoda</taxon>
        <taxon>Myriapoda</taxon>
        <taxon>Chilopoda</taxon>
        <taxon>Pleurostigmophora</taxon>
        <taxon>Geophilomorpha</taxon>
        <taxon>Linotaeniidae</taxon>
        <taxon>Strigamia</taxon>
    </lineage>
</organism>